<dbReference type="Proteomes" id="UP000594263">
    <property type="component" value="Unplaced"/>
</dbReference>
<protein>
    <submittedName>
        <fullName evidence="1">Uncharacterized protein</fullName>
    </submittedName>
</protein>
<organism evidence="1 2">
    <name type="scientific">Kalanchoe fedtschenkoi</name>
    <name type="common">Lavender scallops</name>
    <name type="synonym">South American air plant</name>
    <dbReference type="NCBI Taxonomy" id="63787"/>
    <lineage>
        <taxon>Eukaryota</taxon>
        <taxon>Viridiplantae</taxon>
        <taxon>Streptophyta</taxon>
        <taxon>Embryophyta</taxon>
        <taxon>Tracheophyta</taxon>
        <taxon>Spermatophyta</taxon>
        <taxon>Magnoliopsida</taxon>
        <taxon>eudicotyledons</taxon>
        <taxon>Gunneridae</taxon>
        <taxon>Pentapetalae</taxon>
        <taxon>Saxifragales</taxon>
        <taxon>Crassulaceae</taxon>
        <taxon>Kalanchoe</taxon>
    </lineage>
</organism>
<dbReference type="Gramene" id="Kaladp0102s0061.1.v1.1">
    <property type="protein sequence ID" value="Kaladp0102s0061.1.v1.1"/>
    <property type="gene ID" value="Kaladp0102s0061.v1.1"/>
</dbReference>
<proteinExistence type="predicted"/>
<evidence type="ECO:0000313" key="2">
    <source>
        <dbReference type="Proteomes" id="UP000594263"/>
    </source>
</evidence>
<keyword evidence="2" id="KW-1185">Reference proteome</keyword>
<evidence type="ECO:0000313" key="1">
    <source>
        <dbReference type="EnsemblPlants" id="Kaladp0102s0061.1.v1.1"/>
    </source>
</evidence>
<dbReference type="AlphaFoldDB" id="A0A7N0V5A1"/>
<accession>A0A7N0V5A1</accession>
<dbReference type="EnsemblPlants" id="Kaladp0102s0061.1.v1.1">
    <property type="protein sequence ID" value="Kaladp0102s0061.1.v1.1"/>
    <property type="gene ID" value="Kaladp0102s0061.v1.1"/>
</dbReference>
<reference evidence="1" key="1">
    <citation type="submission" date="2021-01" db="UniProtKB">
        <authorList>
            <consortium name="EnsemblPlants"/>
        </authorList>
    </citation>
    <scope>IDENTIFICATION</scope>
</reference>
<name>A0A7N0V5A1_KALFE</name>
<sequence>MKDFLTMAGLLRSKSRFLHTLATKNFTANQRAFFAAGTGPLQDKKKDEEATVAYEKVTEAANALQDAAKEKRKTSESVREAVATTASTVTKMSKEVSEKVCKTADHVSGKAKDTIWETAKATAGAVANKLTKD</sequence>